<dbReference type="EMBL" id="CAACVG010003479">
    <property type="protein sequence ID" value="VEN37552.1"/>
    <property type="molecule type" value="Genomic_DNA"/>
</dbReference>
<dbReference type="InterPro" id="IPR043502">
    <property type="entry name" value="DNA/RNA_pol_sf"/>
</dbReference>
<dbReference type="OrthoDB" id="6783819at2759"/>
<protein>
    <recommendedName>
        <fullName evidence="3">Endonuclease/exonuclease/phosphatase domain-containing protein</fullName>
    </recommendedName>
</protein>
<reference evidence="1 2" key="1">
    <citation type="submission" date="2019-01" db="EMBL/GenBank/DDBJ databases">
        <authorList>
            <person name="Sayadi A."/>
        </authorList>
    </citation>
    <scope>NUCLEOTIDE SEQUENCE [LARGE SCALE GENOMIC DNA]</scope>
</reference>
<dbReference type="AlphaFoldDB" id="A0A653BPQ1"/>
<name>A0A653BPQ1_CALMS</name>
<organism evidence="1 2">
    <name type="scientific">Callosobruchus maculatus</name>
    <name type="common">Southern cowpea weevil</name>
    <name type="synonym">Pulse bruchid</name>
    <dbReference type="NCBI Taxonomy" id="64391"/>
    <lineage>
        <taxon>Eukaryota</taxon>
        <taxon>Metazoa</taxon>
        <taxon>Ecdysozoa</taxon>
        <taxon>Arthropoda</taxon>
        <taxon>Hexapoda</taxon>
        <taxon>Insecta</taxon>
        <taxon>Pterygota</taxon>
        <taxon>Neoptera</taxon>
        <taxon>Endopterygota</taxon>
        <taxon>Coleoptera</taxon>
        <taxon>Polyphaga</taxon>
        <taxon>Cucujiformia</taxon>
        <taxon>Chrysomeloidea</taxon>
        <taxon>Chrysomelidae</taxon>
        <taxon>Bruchinae</taxon>
        <taxon>Bruchini</taxon>
        <taxon>Callosobruchus</taxon>
    </lineage>
</organism>
<keyword evidence="2" id="KW-1185">Reference proteome</keyword>
<evidence type="ECO:0000313" key="1">
    <source>
        <dbReference type="EMBL" id="VEN37552.1"/>
    </source>
</evidence>
<evidence type="ECO:0008006" key="3">
    <source>
        <dbReference type="Google" id="ProtNLM"/>
    </source>
</evidence>
<accession>A0A653BPQ1</accession>
<dbReference type="GO" id="GO:0071897">
    <property type="term" value="P:DNA biosynthetic process"/>
    <property type="evidence" value="ECO:0007669"/>
    <property type="project" value="UniProtKB-ARBA"/>
</dbReference>
<evidence type="ECO:0000313" key="2">
    <source>
        <dbReference type="Proteomes" id="UP000410492"/>
    </source>
</evidence>
<proteinExistence type="predicted"/>
<sequence length="469" mass="54152">VAAYSTRRQHSGGGTVILVKDNLVISRSLINSPNNIEKCIEFFYRSPSGNFDTFLESVVNILMDLNHSVELIIVGDFNIKFNTAHHETTNFCDSMMGFGLKQVIFQPTRLESCLDNVFVSNGIDVCSVRVIDMNVSDHKAQLVEAKFPVPSGDVIHFQKVCRPITQQGMFIFYHMVNNISWDFIRESCEINEVFTDFMALLENSFLSAFPEKTYTVRSDNSLNVAWFTEELRTMREHLNFLSELKQHHNLPWIEDEIKRYRKLYKQAIKDAKIKANDKLIQTSTNPPKTMWKIINNYRGKKGENNKVSITPDDFNKYFSNVASTIIHTIPSPDRDPLDYLQDFSPPENYFNFEEVTYIEMRDIIDSLKNKHSRDIYGLNVNLIKSVKDCIILPLTKMINLCFKQNVFPDVLKTAIVTPIFKKGNASLPENYRPVSLLPIISKIIEKCMAIRIVRFFENEGLFSHCQFGF</sequence>
<gene>
    <name evidence="1" type="ORF">CALMAC_LOCUS2767</name>
</gene>
<dbReference type="InterPro" id="IPR036691">
    <property type="entry name" value="Endo/exonu/phosph_ase_sf"/>
</dbReference>
<dbReference type="SUPFAM" id="SSF56219">
    <property type="entry name" value="DNase I-like"/>
    <property type="match status" value="1"/>
</dbReference>
<dbReference type="SUPFAM" id="SSF56672">
    <property type="entry name" value="DNA/RNA polymerases"/>
    <property type="match status" value="1"/>
</dbReference>
<feature type="non-terminal residue" evidence="1">
    <location>
        <position position="469"/>
    </location>
</feature>
<dbReference type="Proteomes" id="UP000410492">
    <property type="component" value="Unassembled WGS sequence"/>
</dbReference>
<dbReference type="PANTHER" id="PTHR47510">
    <property type="entry name" value="REVERSE TRANSCRIPTASE DOMAIN-CONTAINING PROTEIN"/>
    <property type="match status" value="1"/>
</dbReference>
<dbReference type="Gene3D" id="3.60.10.10">
    <property type="entry name" value="Endonuclease/exonuclease/phosphatase"/>
    <property type="match status" value="1"/>
</dbReference>
<feature type="non-terminal residue" evidence="1">
    <location>
        <position position="1"/>
    </location>
</feature>
<dbReference type="PANTHER" id="PTHR47510:SF3">
    <property type="entry name" value="ENDO_EXONUCLEASE_PHOSPHATASE DOMAIN-CONTAINING PROTEIN"/>
    <property type="match status" value="1"/>
</dbReference>